<dbReference type="Pfam" id="PF00069">
    <property type="entry name" value="Pkinase"/>
    <property type="match status" value="1"/>
</dbReference>
<evidence type="ECO:0000256" key="1">
    <source>
        <dbReference type="ARBA" id="ARBA00022741"/>
    </source>
</evidence>
<dbReference type="AlphaFoldDB" id="A0AA88ADL3"/>
<keyword evidence="2" id="KW-0067">ATP-binding</keyword>
<proteinExistence type="predicted"/>
<dbReference type="PROSITE" id="PS50011">
    <property type="entry name" value="PROTEIN_KINASE_DOM"/>
    <property type="match status" value="1"/>
</dbReference>
<dbReference type="PANTHER" id="PTHR27005:SF308">
    <property type="entry name" value="NON-FUNCTIONAL PSEUDOKINASE ZRK2-RELATED"/>
    <property type="match status" value="1"/>
</dbReference>
<evidence type="ECO:0000256" key="2">
    <source>
        <dbReference type="ARBA" id="ARBA00022840"/>
    </source>
</evidence>
<sequence length="341" mass="39119">MESRFLCFPGLTKKDKKQRYFLENGSNLLEELVSSCKGRWRCNPIRTYSAKEIEEATYYYISCIKSDSFAEWYNGTLDGRPVLIKKYNSRYNNEAYRDIAVGSQMSSHKNVLKLLGCCLEFPQPALVYEYVEHGHLNSTGVIASTGLSLSLKMRLKVAKDIANAITYLHTSFDRPIVHRDIKPSSIFLDKDFNPKLCDFALCITIPEGETHVEDLVRGTTGFPDPDYVHTSLVTEGTDVYGFGILLCVFLTGQYVFDRERPKNKMFLPDYITALIEKEQWMEVVDPKILEGDIGEEQQLHLEAFLELALKCNHRKREDRPLMIDVAKELVRIEKSVSCPRD</sequence>
<keyword evidence="1" id="KW-0547">Nucleotide-binding</keyword>
<protein>
    <recommendedName>
        <fullName evidence="3">Protein kinase domain-containing protein</fullName>
    </recommendedName>
</protein>
<dbReference type="GO" id="GO:0005524">
    <property type="term" value="F:ATP binding"/>
    <property type="evidence" value="ECO:0007669"/>
    <property type="project" value="UniProtKB-KW"/>
</dbReference>
<dbReference type="GO" id="GO:0005886">
    <property type="term" value="C:plasma membrane"/>
    <property type="evidence" value="ECO:0007669"/>
    <property type="project" value="TreeGrafter"/>
</dbReference>
<dbReference type="PANTHER" id="PTHR27005">
    <property type="entry name" value="WALL-ASSOCIATED RECEPTOR KINASE-LIKE 21"/>
    <property type="match status" value="1"/>
</dbReference>
<comment type="caution">
    <text evidence="4">The sequence shown here is derived from an EMBL/GenBank/DDBJ whole genome shotgun (WGS) entry which is preliminary data.</text>
</comment>
<dbReference type="InterPro" id="IPR011009">
    <property type="entry name" value="Kinase-like_dom_sf"/>
</dbReference>
<keyword evidence="5" id="KW-1185">Reference proteome</keyword>
<name>A0AA88ADL3_FICCA</name>
<evidence type="ECO:0000259" key="3">
    <source>
        <dbReference type="PROSITE" id="PS50011"/>
    </source>
</evidence>
<dbReference type="EMBL" id="BTGU01000048">
    <property type="protein sequence ID" value="GMN53789.1"/>
    <property type="molecule type" value="Genomic_DNA"/>
</dbReference>
<dbReference type="Proteomes" id="UP001187192">
    <property type="component" value="Unassembled WGS sequence"/>
</dbReference>
<dbReference type="GO" id="GO:0007166">
    <property type="term" value="P:cell surface receptor signaling pathway"/>
    <property type="evidence" value="ECO:0007669"/>
    <property type="project" value="InterPro"/>
</dbReference>
<dbReference type="Gene3D" id="3.30.200.20">
    <property type="entry name" value="Phosphorylase Kinase, domain 1"/>
    <property type="match status" value="1"/>
</dbReference>
<reference evidence="4" key="1">
    <citation type="submission" date="2023-07" db="EMBL/GenBank/DDBJ databases">
        <title>draft genome sequence of fig (Ficus carica).</title>
        <authorList>
            <person name="Takahashi T."/>
            <person name="Nishimura K."/>
        </authorList>
    </citation>
    <scope>NUCLEOTIDE SEQUENCE</scope>
</reference>
<dbReference type="Gene3D" id="1.10.510.10">
    <property type="entry name" value="Transferase(Phosphotransferase) domain 1"/>
    <property type="match status" value="1"/>
</dbReference>
<feature type="domain" description="Protein kinase" evidence="3">
    <location>
        <begin position="58"/>
        <end position="332"/>
    </location>
</feature>
<evidence type="ECO:0000313" key="5">
    <source>
        <dbReference type="Proteomes" id="UP001187192"/>
    </source>
</evidence>
<accession>A0AA88ADL3</accession>
<dbReference type="SUPFAM" id="SSF56112">
    <property type="entry name" value="Protein kinase-like (PK-like)"/>
    <property type="match status" value="1"/>
</dbReference>
<dbReference type="InterPro" id="IPR000719">
    <property type="entry name" value="Prot_kinase_dom"/>
</dbReference>
<dbReference type="InterPro" id="IPR045274">
    <property type="entry name" value="WAK-like"/>
</dbReference>
<gene>
    <name evidence="4" type="ORF">TIFTF001_022922</name>
</gene>
<evidence type="ECO:0000313" key="4">
    <source>
        <dbReference type="EMBL" id="GMN53789.1"/>
    </source>
</evidence>
<dbReference type="GO" id="GO:0004674">
    <property type="term" value="F:protein serine/threonine kinase activity"/>
    <property type="evidence" value="ECO:0007669"/>
    <property type="project" value="TreeGrafter"/>
</dbReference>
<organism evidence="4 5">
    <name type="scientific">Ficus carica</name>
    <name type="common">Common fig</name>
    <dbReference type="NCBI Taxonomy" id="3494"/>
    <lineage>
        <taxon>Eukaryota</taxon>
        <taxon>Viridiplantae</taxon>
        <taxon>Streptophyta</taxon>
        <taxon>Embryophyta</taxon>
        <taxon>Tracheophyta</taxon>
        <taxon>Spermatophyta</taxon>
        <taxon>Magnoliopsida</taxon>
        <taxon>eudicotyledons</taxon>
        <taxon>Gunneridae</taxon>
        <taxon>Pentapetalae</taxon>
        <taxon>rosids</taxon>
        <taxon>fabids</taxon>
        <taxon>Rosales</taxon>
        <taxon>Moraceae</taxon>
        <taxon>Ficeae</taxon>
        <taxon>Ficus</taxon>
    </lineage>
</organism>